<comment type="similarity">
    <text evidence="2">Belongs to the EccB family.</text>
</comment>
<comment type="caution">
    <text evidence="11">The sequence shown here is derived from an EMBL/GenBank/DDBJ whole genome shotgun (WGS) entry which is preliminary data.</text>
</comment>
<evidence type="ECO:0000256" key="4">
    <source>
        <dbReference type="ARBA" id="ARBA00022692"/>
    </source>
</evidence>
<dbReference type="RefSeq" id="WP_378251052.1">
    <property type="nucleotide sequence ID" value="NZ_JBHSKF010000021.1"/>
</dbReference>
<keyword evidence="12" id="KW-1185">Reference proteome</keyword>
<accession>A0ABW0EY35</accession>
<evidence type="ECO:0000256" key="8">
    <source>
        <dbReference type="ARBA" id="ARBA00022989"/>
    </source>
</evidence>
<keyword evidence="8 10" id="KW-1133">Transmembrane helix</keyword>
<keyword evidence="6" id="KW-0378">Hydrolase</keyword>
<evidence type="ECO:0000313" key="12">
    <source>
        <dbReference type="Proteomes" id="UP001596157"/>
    </source>
</evidence>
<proteinExistence type="inferred from homology"/>
<evidence type="ECO:0000256" key="6">
    <source>
        <dbReference type="ARBA" id="ARBA00022801"/>
    </source>
</evidence>
<dbReference type="InterPro" id="IPR042485">
    <property type="entry name" value="T7SS_EccB_R3"/>
</dbReference>
<evidence type="ECO:0000256" key="7">
    <source>
        <dbReference type="ARBA" id="ARBA00022840"/>
    </source>
</evidence>
<keyword evidence="4 10" id="KW-0812">Transmembrane</keyword>
<organism evidence="11 12">
    <name type="scientific">Actinokineospora guangxiensis</name>
    <dbReference type="NCBI Taxonomy" id="1490288"/>
    <lineage>
        <taxon>Bacteria</taxon>
        <taxon>Bacillati</taxon>
        <taxon>Actinomycetota</taxon>
        <taxon>Actinomycetes</taxon>
        <taxon>Pseudonocardiales</taxon>
        <taxon>Pseudonocardiaceae</taxon>
        <taxon>Actinokineospora</taxon>
    </lineage>
</organism>
<evidence type="ECO:0000256" key="10">
    <source>
        <dbReference type="SAM" id="Phobius"/>
    </source>
</evidence>
<evidence type="ECO:0000256" key="5">
    <source>
        <dbReference type="ARBA" id="ARBA00022741"/>
    </source>
</evidence>
<dbReference type="Gene3D" id="2.40.50.910">
    <property type="entry name" value="Type VII secretion system EccB, repeat 3 domain"/>
    <property type="match status" value="1"/>
</dbReference>
<name>A0ABW0EY35_9PSEU</name>
<dbReference type="PANTHER" id="PTHR40765:SF2">
    <property type="entry name" value="ESX-2 SECRETION SYSTEM ATPASE ECCB2"/>
    <property type="match status" value="1"/>
</dbReference>
<evidence type="ECO:0000256" key="2">
    <source>
        <dbReference type="ARBA" id="ARBA00008149"/>
    </source>
</evidence>
<sequence length="476" mass="48297">MQSRRDQVQAYFFVVGRLVAAVVHGKPDVLQQPNKRLNTGTFLGVVVGAVLMGIFGIYGLFVPGGDTSWRHAGAIVMNEDSGARYVFLDGQLRPVLNYSSARLAAGGAGGGKIFEVSQKSLDGTPVGQPIGIPDAPDALPGAKALDTGPWTVCAQPPGTGPQAGGPSSTLLVGQAPALDPAGQRALLVRAPDGTDFLVWQGVRHRIPGRTEATALGYSGVDPLAVTTAWLNPIPQGPDLAVRAPSGVGTAGPRIDGGPSTVGQVYLVRNPAIGTDQLYLVRSDGVAPLSPTTAALLLAAPFTKQAYPGTAVTPIEVGPGALTGVPASGGDPDLVGTLPRTPPEILQPSADTALCVAFTPDGEAGMRAAAGVLPASVHTDSMPVAAHQAGVTADRVAIPAGGGVLVREQSTPDIAMTTVYLITETGMKYPLAGADVVKALGYTEQTAVAMPAAMLDLLPTGPLLSQEGALSVQAPAP</sequence>
<gene>
    <name evidence="11" type="primary">eccB</name>
    <name evidence="11" type="ORF">ACFPM7_29160</name>
</gene>
<keyword evidence="7" id="KW-0067">ATP-binding</keyword>
<dbReference type="EMBL" id="JBHSKF010000021">
    <property type="protein sequence ID" value="MFC5291139.1"/>
    <property type="molecule type" value="Genomic_DNA"/>
</dbReference>
<dbReference type="Pfam" id="PF05108">
    <property type="entry name" value="T7SS_ESX1_EccB"/>
    <property type="match status" value="1"/>
</dbReference>
<dbReference type="NCBIfam" id="TIGR03919">
    <property type="entry name" value="T7SS_EccB"/>
    <property type="match status" value="1"/>
</dbReference>
<evidence type="ECO:0000256" key="9">
    <source>
        <dbReference type="ARBA" id="ARBA00023136"/>
    </source>
</evidence>
<keyword evidence="3" id="KW-1003">Cell membrane</keyword>
<keyword evidence="5" id="KW-0547">Nucleotide-binding</keyword>
<reference evidence="12" key="1">
    <citation type="journal article" date="2019" name="Int. J. Syst. Evol. Microbiol.">
        <title>The Global Catalogue of Microorganisms (GCM) 10K type strain sequencing project: providing services to taxonomists for standard genome sequencing and annotation.</title>
        <authorList>
            <consortium name="The Broad Institute Genomics Platform"/>
            <consortium name="The Broad Institute Genome Sequencing Center for Infectious Disease"/>
            <person name="Wu L."/>
            <person name="Ma J."/>
        </authorList>
    </citation>
    <scope>NUCLEOTIDE SEQUENCE [LARGE SCALE GENOMIC DNA]</scope>
    <source>
        <strain evidence="12">CCUG 59778</strain>
    </source>
</reference>
<comment type="subcellular location">
    <subcellularLocation>
        <location evidence="1">Cell membrane</location>
        <topology evidence="1">Single-pass membrane protein</topology>
    </subcellularLocation>
</comment>
<evidence type="ECO:0000256" key="3">
    <source>
        <dbReference type="ARBA" id="ARBA00022475"/>
    </source>
</evidence>
<dbReference type="PANTHER" id="PTHR40765">
    <property type="entry name" value="ESX-2 SECRETION SYSTEM ATPASE ECCB2"/>
    <property type="match status" value="1"/>
</dbReference>
<protein>
    <submittedName>
        <fullName evidence="11">Type VII secretion protein EccB</fullName>
    </submittedName>
</protein>
<dbReference type="InterPro" id="IPR007795">
    <property type="entry name" value="T7SS_EccB"/>
</dbReference>
<feature type="transmembrane region" description="Helical" evidence="10">
    <location>
        <begin position="41"/>
        <end position="61"/>
    </location>
</feature>
<evidence type="ECO:0000313" key="11">
    <source>
        <dbReference type="EMBL" id="MFC5291139.1"/>
    </source>
</evidence>
<dbReference type="Gene3D" id="3.30.2390.20">
    <property type="entry name" value="Type VII secretion system EccB, repeat 1 domain"/>
    <property type="match status" value="1"/>
</dbReference>
<dbReference type="Proteomes" id="UP001596157">
    <property type="component" value="Unassembled WGS sequence"/>
</dbReference>
<dbReference type="InterPro" id="IPR044857">
    <property type="entry name" value="T7SS_EccB_R1"/>
</dbReference>
<keyword evidence="9 10" id="KW-0472">Membrane</keyword>
<evidence type="ECO:0000256" key="1">
    <source>
        <dbReference type="ARBA" id="ARBA00004162"/>
    </source>
</evidence>